<dbReference type="AlphaFoldDB" id="A0A7S2H364"/>
<feature type="domain" description="FAD-binding" evidence="3">
    <location>
        <begin position="376"/>
        <end position="442"/>
    </location>
</feature>
<dbReference type="GO" id="GO:0071949">
    <property type="term" value="F:FAD binding"/>
    <property type="evidence" value="ECO:0007669"/>
    <property type="project" value="InterPro"/>
</dbReference>
<proteinExistence type="predicted"/>
<evidence type="ECO:0000256" key="2">
    <source>
        <dbReference type="SAM" id="SignalP"/>
    </source>
</evidence>
<feature type="signal peptide" evidence="2">
    <location>
        <begin position="1"/>
        <end position="18"/>
    </location>
</feature>
<name>A0A7S2H364_9STRA</name>
<keyword evidence="2" id="KW-0732">Signal</keyword>
<feature type="chain" id="PRO_5030699963" description="FAD-binding domain-containing protein" evidence="2">
    <location>
        <begin position="19"/>
        <end position="504"/>
    </location>
</feature>
<reference evidence="4" key="1">
    <citation type="submission" date="2021-01" db="EMBL/GenBank/DDBJ databases">
        <authorList>
            <person name="Corre E."/>
            <person name="Pelletier E."/>
            <person name="Niang G."/>
            <person name="Scheremetjew M."/>
            <person name="Finn R."/>
            <person name="Kale V."/>
            <person name="Holt S."/>
            <person name="Cochrane G."/>
            <person name="Meng A."/>
            <person name="Brown T."/>
            <person name="Cohen L."/>
        </authorList>
    </citation>
    <scope>NUCLEOTIDE SEQUENCE</scope>
    <source>
        <strain evidence="4">CCMP826</strain>
    </source>
</reference>
<dbReference type="PRINTS" id="PR00420">
    <property type="entry name" value="RNGMNOXGNASE"/>
</dbReference>
<dbReference type="InterPro" id="IPR002938">
    <property type="entry name" value="FAD-bd"/>
</dbReference>
<feature type="region of interest" description="Disordered" evidence="1">
    <location>
        <begin position="26"/>
        <end position="53"/>
    </location>
</feature>
<dbReference type="EMBL" id="HBGV01005318">
    <property type="protein sequence ID" value="CAD9478894.1"/>
    <property type="molecule type" value="Transcribed_RNA"/>
</dbReference>
<evidence type="ECO:0000313" key="4">
    <source>
        <dbReference type="EMBL" id="CAD9478894.1"/>
    </source>
</evidence>
<dbReference type="Gene3D" id="3.50.50.60">
    <property type="entry name" value="FAD/NAD(P)-binding domain"/>
    <property type="match status" value="1"/>
</dbReference>
<feature type="compositionally biased region" description="Polar residues" evidence="1">
    <location>
        <begin position="36"/>
        <end position="49"/>
    </location>
</feature>
<dbReference type="Pfam" id="PF01494">
    <property type="entry name" value="FAD_binding_3"/>
    <property type="match status" value="1"/>
</dbReference>
<dbReference type="PANTHER" id="PTHR46496">
    <property type="match status" value="1"/>
</dbReference>
<sequence>MRFAALIFLFCLFTNIVAIMEEDQPDDKDHTEWGCVSSTNDQNIPTTPSKKGPVNVEEEVDVAIVGGGLAGLLMAIGINNHCNDSSNKFRCKIYERAPKLRSISQGMLGTHTNGMFALKHIHPELPALVKKVGCARLKTIQTKIDANGKITSSSKEQEISAETRYLVTWHKMQQTLASLLPTTDAVVTSKSLVSYVEDDETDSVLLYFEDDSIVRAKIVLGCDGVFSQVRRQMANENGGREGKNGDDRPIYFGQLNWGSIFPTKNLPIRPTSDIHPDNAVHSITYNGDPRWTCLLSDAGSGYTFFQLRVTDPEKAMALSGSEGRGGLGLPGVKDALIPIAKASNAVSTALECIPESQLFERSIVGRLPAKRWISSGGRVALVGDAAHGMHPNIGQGGNSAFESSLVLVRALAEGKRQGLSLKQSLKSYEKERKPRADLVQKFSNMMGCSQSTGEQLIEMDKRMAMLDWIAKNPTGCEGGEQPPAGIVKAVNSFDPLKQKGVSLI</sequence>
<evidence type="ECO:0000256" key="1">
    <source>
        <dbReference type="SAM" id="MobiDB-lite"/>
    </source>
</evidence>
<organism evidence="4">
    <name type="scientific">Helicotheca tamesis</name>
    <dbReference type="NCBI Taxonomy" id="374047"/>
    <lineage>
        <taxon>Eukaryota</taxon>
        <taxon>Sar</taxon>
        <taxon>Stramenopiles</taxon>
        <taxon>Ochrophyta</taxon>
        <taxon>Bacillariophyta</taxon>
        <taxon>Mediophyceae</taxon>
        <taxon>Lithodesmiophycidae</taxon>
        <taxon>Lithodesmiales</taxon>
        <taxon>Lithodesmiaceae</taxon>
        <taxon>Helicotheca</taxon>
    </lineage>
</organism>
<accession>A0A7S2H364</accession>
<gene>
    <name evidence="4" type="ORF">HTAM1171_LOCUS3185</name>
</gene>
<dbReference type="InterPro" id="IPR036188">
    <property type="entry name" value="FAD/NAD-bd_sf"/>
</dbReference>
<protein>
    <recommendedName>
        <fullName evidence="3">FAD-binding domain-containing protein</fullName>
    </recommendedName>
</protein>
<dbReference type="SUPFAM" id="SSF51905">
    <property type="entry name" value="FAD/NAD(P)-binding domain"/>
    <property type="match status" value="1"/>
</dbReference>
<dbReference type="PANTHER" id="PTHR46496:SF4">
    <property type="entry name" value="ZEAXANTHIN EPOXIDASE"/>
    <property type="match status" value="1"/>
</dbReference>
<evidence type="ECO:0000259" key="3">
    <source>
        <dbReference type="Pfam" id="PF01494"/>
    </source>
</evidence>